<sequence>MGFGSRQSELSVHVGEMRVGPSAPGTVWGLTGRGTLAECVAQTTEGQSLELGWHQHRHLPMKRCLRGDGHPENPKAQPTVTPPPPHTHTLLGPRPVLLRDKTSSAAGGGCPGFWGVEGGKEVCGRGGLR</sequence>
<dbReference type="EMBL" id="JACAGB010000020">
    <property type="protein sequence ID" value="KAF6311869.1"/>
    <property type="molecule type" value="Genomic_DNA"/>
</dbReference>
<feature type="region of interest" description="Disordered" evidence="1">
    <location>
        <begin position="63"/>
        <end position="94"/>
    </location>
</feature>
<organism evidence="2 3">
    <name type="scientific">Pipistrellus kuhlii</name>
    <name type="common">Kuhl's pipistrelle</name>
    <dbReference type="NCBI Taxonomy" id="59472"/>
    <lineage>
        <taxon>Eukaryota</taxon>
        <taxon>Metazoa</taxon>
        <taxon>Chordata</taxon>
        <taxon>Craniata</taxon>
        <taxon>Vertebrata</taxon>
        <taxon>Euteleostomi</taxon>
        <taxon>Mammalia</taxon>
        <taxon>Eutheria</taxon>
        <taxon>Laurasiatheria</taxon>
        <taxon>Chiroptera</taxon>
        <taxon>Yangochiroptera</taxon>
        <taxon>Vespertilionidae</taxon>
        <taxon>Pipistrellus</taxon>
    </lineage>
</organism>
<gene>
    <name evidence="2" type="ORF">mPipKuh1_009067</name>
</gene>
<dbReference type="AlphaFoldDB" id="A0A7J7UG66"/>
<reference evidence="2 3" key="1">
    <citation type="journal article" date="2020" name="Nature">
        <title>Six reference-quality genomes reveal evolution of bat adaptations.</title>
        <authorList>
            <person name="Jebb D."/>
            <person name="Huang Z."/>
            <person name="Pippel M."/>
            <person name="Hughes G.M."/>
            <person name="Lavrichenko K."/>
            <person name="Devanna P."/>
            <person name="Winkler S."/>
            <person name="Jermiin L.S."/>
            <person name="Skirmuntt E.C."/>
            <person name="Katzourakis A."/>
            <person name="Burkitt-Gray L."/>
            <person name="Ray D.A."/>
            <person name="Sullivan K.A.M."/>
            <person name="Roscito J.G."/>
            <person name="Kirilenko B.M."/>
            <person name="Davalos L.M."/>
            <person name="Corthals A.P."/>
            <person name="Power M.L."/>
            <person name="Jones G."/>
            <person name="Ransome R.D."/>
            <person name="Dechmann D.K.N."/>
            <person name="Locatelli A.G."/>
            <person name="Puechmaille S.J."/>
            <person name="Fedrigo O."/>
            <person name="Jarvis E.D."/>
            <person name="Hiller M."/>
            <person name="Vernes S.C."/>
            <person name="Myers E.W."/>
            <person name="Teeling E.C."/>
        </authorList>
    </citation>
    <scope>NUCLEOTIDE SEQUENCE [LARGE SCALE GENOMIC DNA]</scope>
    <source>
        <strain evidence="2">MPipKuh1</strain>
        <tissue evidence="2">Flight muscle</tissue>
    </source>
</reference>
<evidence type="ECO:0000256" key="1">
    <source>
        <dbReference type="SAM" id="MobiDB-lite"/>
    </source>
</evidence>
<name>A0A7J7UG66_PIPKU</name>
<evidence type="ECO:0000313" key="2">
    <source>
        <dbReference type="EMBL" id="KAF6311869.1"/>
    </source>
</evidence>
<comment type="caution">
    <text evidence="2">The sequence shown here is derived from an EMBL/GenBank/DDBJ whole genome shotgun (WGS) entry which is preliminary data.</text>
</comment>
<evidence type="ECO:0000313" key="3">
    <source>
        <dbReference type="Proteomes" id="UP000558488"/>
    </source>
</evidence>
<protein>
    <submittedName>
        <fullName evidence="2">Uncharacterized protein</fullName>
    </submittedName>
</protein>
<accession>A0A7J7UG66</accession>
<keyword evidence="3" id="KW-1185">Reference proteome</keyword>
<proteinExistence type="predicted"/>
<dbReference type="Proteomes" id="UP000558488">
    <property type="component" value="Unassembled WGS sequence"/>
</dbReference>